<name>A0AAT9LCT3_9FIRM</name>
<feature type="transmembrane region" description="Helical" evidence="1">
    <location>
        <begin position="30"/>
        <end position="48"/>
    </location>
</feature>
<dbReference type="PANTHER" id="PTHR38450:SF2">
    <property type="entry name" value="STAGE V SPORULATION PROTEIN AEB"/>
    <property type="match status" value="1"/>
</dbReference>
<evidence type="ECO:0000256" key="1">
    <source>
        <dbReference type="SAM" id="Phobius"/>
    </source>
</evidence>
<dbReference type="KEGG" id="fcz:IMF26_02140"/>
<proteinExistence type="predicted"/>
<protein>
    <submittedName>
        <fullName evidence="2">Stage V sporulation protein AE</fullName>
    </submittedName>
</protein>
<sequence length="116" mass="11750">MTYIKAFVVGGVLCAIAQFILDITKVNPALIMVSFVSAGAILSGLGIYGPLVKLGGAGATIPLTGFGHTLVTGMLEDAAKMGWFGLLTGGLRAASSGLTAAILFGYLMAVLFNPKG</sequence>
<keyword evidence="1" id="KW-0472">Membrane</keyword>
<keyword evidence="1" id="KW-0812">Transmembrane</keyword>
<dbReference type="EMBL" id="CP062796">
    <property type="protein sequence ID" value="QUL98896.1"/>
    <property type="molecule type" value="Genomic_DNA"/>
</dbReference>
<gene>
    <name evidence="2" type="primary">spoVAE</name>
    <name evidence="2" type="ORF">IMF26_02140</name>
</gene>
<dbReference type="PANTHER" id="PTHR38450">
    <property type="entry name" value="STAGE V SPORULATION PROTEIN AC-RELATED"/>
    <property type="match status" value="1"/>
</dbReference>
<feature type="transmembrane region" description="Helical" evidence="1">
    <location>
        <begin position="93"/>
        <end position="112"/>
    </location>
</feature>
<evidence type="ECO:0000313" key="2">
    <source>
        <dbReference type="EMBL" id="QUL98896.1"/>
    </source>
</evidence>
<dbReference type="NCBIfam" id="TIGR02839">
    <property type="entry name" value="spore_V_AE"/>
    <property type="match status" value="1"/>
</dbReference>
<keyword evidence="1" id="KW-1133">Transmembrane helix</keyword>
<dbReference type="InterPro" id="IPR005562">
    <property type="entry name" value="SpoVA"/>
</dbReference>
<accession>A0AAT9LCT3</accession>
<feature type="transmembrane region" description="Helical" evidence="1">
    <location>
        <begin position="6"/>
        <end position="23"/>
    </location>
</feature>
<reference evidence="2" key="2">
    <citation type="journal article" date="2023" name="Biology">
        <title>Prokaryotic Life Associated with Coal-Fire Gas Vents Revealed by Metagenomics.</title>
        <authorList>
            <person name="Kadnikov V.V."/>
            <person name="Mardanov A.V."/>
            <person name="Beletsky A.V."/>
            <person name="Karnachuk O.V."/>
            <person name="Ravin N.V."/>
        </authorList>
    </citation>
    <scope>NUCLEOTIDE SEQUENCE</scope>
    <source>
        <strain evidence="2">Bu02</strain>
    </source>
</reference>
<dbReference type="InterPro" id="IPR014204">
    <property type="entry name" value="Spore_V_AE"/>
</dbReference>
<dbReference type="AlphaFoldDB" id="A0AAT9LCT3"/>
<dbReference type="Pfam" id="PF03862">
    <property type="entry name" value="SpoVAC_SpoVAEB"/>
    <property type="match status" value="1"/>
</dbReference>
<reference evidence="2" key="1">
    <citation type="submission" date="2020-10" db="EMBL/GenBank/DDBJ databases">
        <authorList>
            <person name="Kadnikov V."/>
            <person name="Beletsky A.V."/>
            <person name="Mardanov A.V."/>
            <person name="Karnachuk O.V."/>
            <person name="Ravin N.V."/>
        </authorList>
    </citation>
    <scope>NUCLEOTIDE SEQUENCE</scope>
    <source>
        <strain evidence="2">Bu02</strain>
    </source>
</reference>
<organism evidence="2">
    <name type="scientific">Candidatus Fermentithermobacillus carboniphilus</name>
    <dbReference type="NCBI Taxonomy" id="3085328"/>
    <lineage>
        <taxon>Bacteria</taxon>
        <taxon>Bacillati</taxon>
        <taxon>Bacillota</taxon>
        <taxon>Candidatus Fermentithermobacillia</taxon>
        <taxon>Candidatus Fermentithermobacillales</taxon>
        <taxon>Candidatus Fermentithermobacillaceae</taxon>
        <taxon>Candidatus Fermentithermobacillus</taxon>
    </lineage>
</organism>